<keyword evidence="11" id="KW-0413">Isomerase</keyword>
<keyword evidence="6 15" id="KW-0347">Helicase</keyword>
<evidence type="ECO:0000256" key="7">
    <source>
        <dbReference type="ARBA" id="ARBA00022839"/>
    </source>
</evidence>
<comment type="catalytic activity">
    <reaction evidence="12">
        <text>Couples ATP hydrolysis with the unwinding of duplex DNA by translocating in the 3'-5' direction.</text>
        <dbReference type="EC" id="5.6.2.4"/>
    </reaction>
</comment>
<evidence type="ECO:0000313" key="19">
    <source>
        <dbReference type="Proteomes" id="UP000230906"/>
    </source>
</evidence>
<evidence type="ECO:0000256" key="10">
    <source>
        <dbReference type="ARBA" id="ARBA00023204"/>
    </source>
</evidence>
<evidence type="ECO:0000259" key="17">
    <source>
        <dbReference type="PROSITE" id="PS51217"/>
    </source>
</evidence>
<evidence type="ECO:0000256" key="8">
    <source>
        <dbReference type="ARBA" id="ARBA00022840"/>
    </source>
</evidence>
<dbReference type="PANTHER" id="PTHR11070">
    <property type="entry name" value="UVRD / RECB / PCRA DNA HELICASE FAMILY MEMBER"/>
    <property type="match status" value="1"/>
</dbReference>
<name>A0A2H0RHV4_9BACT</name>
<dbReference type="Gene3D" id="3.90.320.10">
    <property type="match status" value="1"/>
</dbReference>
<dbReference type="InterPro" id="IPR038726">
    <property type="entry name" value="PDDEXK_AddAB-type"/>
</dbReference>
<evidence type="ECO:0000259" key="16">
    <source>
        <dbReference type="PROSITE" id="PS51198"/>
    </source>
</evidence>
<evidence type="ECO:0000256" key="2">
    <source>
        <dbReference type="ARBA" id="ARBA00022722"/>
    </source>
</evidence>
<keyword evidence="10" id="KW-0234">DNA repair</keyword>
<evidence type="ECO:0000256" key="9">
    <source>
        <dbReference type="ARBA" id="ARBA00023125"/>
    </source>
</evidence>
<evidence type="ECO:0000256" key="12">
    <source>
        <dbReference type="ARBA" id="ARBA00034617"/>
    </source>
</evidence>
<dbReference type="EMBL" id="PCYJ01000010">
    <property type="protein sequence ID" value="PIR45604.1"/>
    <property type="molecule type" value="Genomic_DNA"/>
</dbReference>
<dbReference type="InterPro" id="IPR000212">
    <property type="entry name" value="DNA_helicase_UvrD/REP"/>
</dbReference>
<dbReference type="GO" id="GO:0004527">
    <property type="term" value="F:exonuclease activity"/>
    <property type="evidence" value="ECO:0007669"/>
    <property type="project" value="UniProtKB-KW"/>
</dbReference>
<dbReference type="Proteomes" id="UP000230906">
    <property type="component" value="Unassembled WGS sequence"/>
</dbReference>
<keyword evidence="8 15" id="KW-0067">ATP-binding</keyword>
<dbReference type="EC" id="5.6.2.4" evidence="13"/>
<accession>A0A2H0RHV4</accession>
<organism evidence="18 19">
    <name type="scientific">Candidatus Vogelbacteria bacterium CG10_big_fil_rev_8_21_14_0_10_50_13</name>
    <dbReference type="NCBI Taxonomy" id="1975044"/>
    <lineage>
        <taxon>Bacteria</taxon>
        <taxon>Candidatus Vogeliibacteriota</taxon>
    </lineage>
</organism>
<dbReference type="InterPro" id="IPR027417">
    <property type="entry name" value="P-loop_NTPase"/>
</dbReference>
<comment type="similarity">
    <text evidence="1">Belongs to the helicase family. UvrD subfamily.</text>
</comment>
<evidence type="ECO:0000256" key="15">
    <source>
        <dbReference type="PROSITE-ProRule" id="PRU00560"/>
    </source>
</evidence>
<feature type="binding site" evidence="15">
    <location>
        <begin position="40"/>
        <end position="47"/>
    </location>
    <ligand>
        <name>ATP</name>
        <dbReference type="ChEBI" id="CHEBI:30616"/>
    </ligand>
</feature>
<keyword evidence="7" id="KW-0269">Exonuclease</keyword>
<dbReference type="Gene3D" id="3.40.50.300">
    <property type="entry name" value="P-loop containing nucleotide triphosphate hydrolases"/>
    <property type="match status" value="2"/>
</dbReference>
<dbReference type="Pfam" id="PF00580">
    <property type="entry name" value="UvrD-helicase"/>
    <property type="match status" value="1"/>
</dbReference>
<evidence type="ECO:0000256" key="3">
    <source>
        <dbReference type="ARBA" id="ARBA00022741"/>
    </source>
</evidence>
<reference evidence="18 19" key="1">
    <citation type="submission" date="2017-09" db="EMBL/GenBank/DDBJ databases">
        <title>Depth-based differentiation of microbial function through sediment-hosted aquifers and enrichment of novel symbionts in the deep terrestrial subsurface.</title>
        <authorList>
            <person name="Probst A.J."/>
            <person name="Ladd B."/>
            <person name="Jarett J.K."/>
            <person name="Geller-Mcgrath D.E."/>
            <person name="Sieber C.M."/>
            <person name="Emerson J.B."/>
            <person name="Anantharaman K."/>
            <person name="Thomas B.C."/>
            <person name="Malmstrom R."/>
            <person name="Stieglmeier M."/>
            <person name="Klingl A."/>
            <person name="Woyke T."/>
            <person name="Ryan C.M."/>
            <person name="Banfield J.F."/>
        </authorList>
    </citation>
    <scope>NUCLEOTIDE SEQUENCE [LARGE SCALE GENOMIC DNA]</scope>
    <source>
        <strain evidence="18">CG10_big_fil_rev_8_21_14_0_10_50_13</strain>
    </source>
</reference>
<dbReference type="CDD" id="cd17932">
    <property type="entry name" value="DEXQc_UvrD"/>
    <property type="match status" value="1"/>
</dbReference>
<feature type="domain" description="UvrD-like helicase ATP-binding" evidence="16">
    <location>
        <begin position="19"/>
        <end position="339"/>
    </location>
</feature>
<keyword evidence="3 15" id="KW-0547">Nucleotide-binding</keyword>
<dbReference type="PROSITE" id="PS51198">
    <property type="entry name" value="UVRD_HELICASE_ATP_BIND"/>
    <property type="match status" value="1"/>
</dbReference>
<feature type="domain" description="UvrD-like helicase C-terminal" evidence="17">
    <location>
        <begin position="340"/>
        <end position="604"/>
    </location>
</feature>
<dbReference type="InterPro" id="IPR014016">
    <property type="entry name" value="UvrD-like_ATP-bd"/>
</dbReference>
<dbReference type="InterPro" id="IPR013986">
    <property type="entry name" value="DExx_box_DNA_helicase_dom_sf"/>
</dbReference>
<dbReference type="Pfam" id="PF12705">
    <property type="entry name" value="PDDEXK_1"/>
    <property type="match status" value="1"/>
</dbReference>
<keyword evidence="9" id="KW-0238">DNA-binding</keyword>
<sequence length="996" mass="113085">MAVKKANNKDGDKFFEAYERLNPKQKEAVDAIEGPVLVVAGPGTGKTQILILRIANIIRQTDTASAQILALTFTESGVSSMRRRLAELAGARAYAVVINTFHGFCNDIIKDYPEDFPRIIGSRHISEVEQAEILEKLILTLPLKLLRPFGDPLLYVRPALTALNNLKREGVTVEEFKKILKASREALNNTPDLIHAKGAHKGKLKSEYQKRYREVDKNDELALIYKAYEQALATEKLYDYSDMIMEVLKTLQTNPDLLQILQEEHQYILVDEHQDTNNAQNKVIELLANFHHQPNLFVVGDEKQAIFRFQGASLENFRYFKNIYPEAKLIDLEDNYRSSQAILDSAHSLLPGKIALKAQAKYQAKPIKILAFPNPESELYFVATDIKKRIESGEEASEIAVLYRNNNDAFPLARLLLKVGVNFAIESDQDLLSQIDVRKLIIIIEAVEKFGQPEFLAALLHLDLFNLDPLAVYQIIREAKDKQADLIDLIKSKPELASVYTKLSGWRQLASNDDLLSLVEKIVRDSGLIEQVLTAGGYAGDRFASIKRFYDEVAGLVESNPSATLTDLFNYLETIKKHSLLIKRVKPLARAGLVRLMTAHRAKGLEFATVYIIGAEDGHWGGKLKRDLLKLPPAIFSLEDNGDLSAEASAEADERRLFYVALTRAKREVLITYSQTNESGRDLVPSSFVAEIKPEFKAEIDTNDFNKKWEEAKAIIFDSDLAGADGAHSLHDESFVRELFLAQGLSVSALNNYLTCPWQYFYRNLIRLPETPSRPQLYGIAVHGALADFFNRVLEKEWSEQLLLDLFQAHLLKQPLNQTDFNDLLAKGNESLAGWYVANHERWPRNALTEFKIRGVLLTEDIRLTGVLDKIEFLTDGPEVKVVDYKTKQPMSRAAIQGETQTDDDGNYYRQLVFYKLLLNKYEDKKYLMQSAEIDFTEANQAGKYKQESFVITDEEVEELEELIKQSAQEILSLAFWNKRCEQKDCPYCALRELMK</sequence>
<dbReference type="GO" id="GO:0005524">
    <property type="term" value="F:ATP binding"/>
    <property type="evidence" value="ECO:0007669"/>
    <property type="project" value="UniProtKB-UniRule"/>
</dbReference>
<protein>
    <recommendedName>
        <fullName evidence="13">DNA 3'-5' helicase</fullName>
        <ecNumber evidence="13">5.6.2.4</ecNumber>
    </recommendedName>
</protein>
<keyword evidence="4" id="KW-0227">DNA damage</keyword>
<evidence type="ECO:0000256" key="13">
    <source>
        <dbReference type="ARBA" id="ARBA00034808"/>
    </source>
</evidence>
<evidence type="ECO:0000313" key="18">
    <source>
        <dbReference type="EMBL" id="PIR45604.1"/>
    </source>
</evidence>
<dbReference type="Gene3D" id="1.10.10.160">
    <property type="match status" value="1"/>
</dbReference>
<comment type="catalytic activity">
    <reaction evidence="14">
        <text>ATP + H2O = ADP + phosphate + H(+)</text>
        <dbReference type="Rhea" id="RHEA:13065"/>
        <dbReference type="ChEBI" id="CHEBI:15377"/>
        <dbReference type="ChEBI" id="CHEBI:15378"/>
        <dbReference type="ChEBI" id="CHEBI:30616"/>
        <dbReference type="ChEBI" id="CHEBI:43474"/>
        <dbReference type="ChEBI" id="CHEBI:456216"/>
        <dbReference type="EC" id="5.6.2.4"/>
    </reaction>
</comment>
<dbReference type="SUPFAM" id="SSF52980">
    <property type="entry name" value="Restriction endonuclease-like"/>
    <property type="match status" value="1"/>
</dbReference>
<dbReference type="GO" id="GO:0000725">
    <property type="term" value="P:recombinational repair"/>
    <property type="evidence" value="ECO:0007669"/>
    <property type="project" value="TreeGrafter"/>
</dbReference>
<evidence type="ECO:0000256" key="6">
    <source>
        <dbReference type="ARBA" id="ARBA00022806"/>
    </source>
</evidence>
<comment type="caution">
    <text evidence="18">The sequence shown here is derived from an EMBL/GenBank/DDBJ whole genome shotgun (WGS) entry which is preliminary data.</text>
</comment>
<gene>
    <name evidence="18" type="ORF">COV09_00540</name>
</gene>
<dbReference type="InterPro" id="IPR014017">
    <property type="entry name" value="DNA_helicase_UvrD-like_C"/>
</dbReference>
<keyword evidence="5 15" id="KW-0378">Hydrolase</keyword>
<dbReference type="GO" id="GO:0043138">
    <property type="term" value="F:3'-5' DNA helicase activity"/>
    <property type="evidence" value="ECO:0007669"/>
    <property type="project" value="UniProtKB-EC"/>
</dbReference>
<dbReference type="AlphaFoldDB" id="A0A2H0RHV4"/>
<keyword evidence="2" id="KW-0540">Nuclease</keyword>
<dbReference type="Pfam" id="PF13361">
    <property type="entry name" value="UvrD_C"/>
    <property type="match status" value="1"/>
</dbReference>
<evidence type="ECO:0000256" key="11">
    <source>
        <dbReference type="ARBA" id="ARBA00023235"/>
    </source>
</evidence>
<dbReference type="Gene3D" id="1.10.486.10">
    <property type="entry name" value="PCRA, domain 4"/>
    <property type="match status" value="1"/>
</dbReference>
<dbReference type="PANTHER" id="PTHR11070:SF2">
    <property type="entry name" value="ATP-DEPENDENT DNA HELICASE SRS2"/>
    <property type="match status" value="1"/>
</dbReference>
<dbReference type="SUPFAM" id="SSF52540">
    <property type="entry name" value="P-loop containing nucleoside triphosphate hydrolases"/>
    <property type="match status" value="1"/>
</dbReference>
<evidence type="ECO:0000256" key="14">
    <source>
        <dbReference type="ARBA" id="ARBA00048988"/>
    </source>
</evidence>
<dbReference type="InterPro" id="IPR011335">
    <property type="entry name" value="Restrct_endonuc-II-like"/>
</dbReference>
<evidence type="ECO:0000256" key="4">
    <source>
        <dbReference type="ARBA" id="ARBA00022763"/>
    </source>
</evidence>
<dbReference type="PROSITE" id="PS51217">
    <property type="entry name" value="UVRD_HELICASE_CTER"/>
    <property type="match status" value="1"/>
</dbReference>
<dbReference type="InterPro" id="IPR011604">
    <property type="entry name" value="PDDEXK-like_dom_sf"/>
</dbReference>
<evidence type="ECO:0000256" key="5">
    <source>
        <dbReference type="ARBA" id="ARBA00022801"/>
    </source>
</evidence>
<proteinExistence type="inferred from homology"/>
<evidence type="ECO:0000256" key="1">
    <source>
        <dbReference type="ARBA" id="ARBA00009922"/>
    </source>
</evidence>
<dbReference type="GO" id="GO:0003677">
    <property type="term" value="F:DNA binding"/>
    <property type="evidence" value="ECO:0007669"/>
    <property type="project" value="UniProtKB-KW"/>
</dbReference>